<proteinExistence type="predicted"/>
<protein>
    <submittedName>
        <fullName evidence="1">Metalloenzyme domain-containing protein</fullName>
    </submittedName>
</protein>
<dbReference type="AlphaFoldDB" id="A0A1R1BCS6"/>
<feature type="non-terminal residue" evidence="1">
    <location>
        <position position="1"/>
    </location>
</feature>
<dbReference type="Proteomes" id="UP000187134">
    <property type="component" value="Unassembled WGS sequence"/>
</dbReference>
<comment type="caution">
    <text evidence="1">The sequence shown here is derived from an EMBL/GenBank/DDBJ whole genome shotgun (WGS) entry which is preliminary data.</text>
</comment>
<sequence length="89" mass="9760">EANCPNLCGTGSWEKRHTPGSFTYAAHHAFFGGFLPTPATTDKTEHIRMFHSRNTGMKTHPHTWLFDTPDIVSGLAAEGYRTVCIGGVI</sequence>
<feature type="non-terminal residue" evidence="1">
    <location>
        <position position="89"/>
    </location>
</feature>
<dbReference type="EMBL" id="MRTJ01000055">
    <property type="protein sequence ID" value="OMF03245.1"/>
    <property type="molecule type" value="Genomic_DNA"/>
</dbReference>
<accession>A0A1R1BCS6</accession>
<gene>
    <name evidence="1" type="ORF">BK131_30005</name>
</gene>
<reference evidence="1 2" key="1">
    <citation type="submission" date="2016-11" db="EMBL/GenBank/DDBJ databases">
        <title>Paenibacillus species isolates.</title>
        <authorList>
            <person name="Beno S.M."/>
        </authorList>
    </citation>
    <scope>NUCLEOTIDE SEQUENCE [LARGE SCALE GENOMIC DNA]</scope>
    <source>
        <strain evidence="1 2">FSL H8-0246</strain>
    </source>
</reference>
<organism evidence="1 2">
    <name type="scientific">Paenibacillus amylolyticus</name>
    <dbReference type="NCBI Taxonomy" id="1451"/>
    <lineage>
        <taxon>Bacteria</taxon>
        <taxon>Bacillati</taxon>
        <taxon>Bacillota</taxon>
        <taxon>Bacilli</taxon>
        <taxon>Bacillales</taxon>
        <taxon>Paenibacillaceae</taxon>
        <taxon>Paenibacillus</taxon>
    </lineage>
</organism>
<evidence type="ECO:0000313" key="1">
    <source>
        <dbReference type="EMBL" id="OMF03245.1"/>
    </source>
</evidence>
<name>A0A1R1BCS6_PAEAM</name>
<evidence type="ECO:0000313" key="2">
    <source>
        <dbReference type="Proteomes" id="UP000187134"/>
    </source>
</evidence>